<keyword evidence="2" id="KW-1185">Reference proteome</keyword>
<evidence type="ECO:0000313" key="1">
    <source>
        <dbReference type="EMBL" id="MCW2307992.1"/>
    </source>
</evidence>
<dbReference type="InterPro" id="IPR008719">
    <property type="entry name" value="N2O_reductase_NosL"/>
</dbReference>
<dbReference type="PANTHER" id="PTHR41247">
    <property type="entry name" value="HTH-TYPE TRANSCRIPTIONAL REPRESSOR YCNK"/>
    <property type="match status" value="1"/>
</dbReference>
<dbReference type="EMBL" id="JAOQNS010000005">
    <property type="protein sequence ID" value="MCW2307992.1"/>
    <property type="molecule type" value="Genomic_DNA"/>
</dbReference>
<dbReference type="Pfam" id="PF05573">
    <property type="entry name" value="NosL"/>
    <property type="match status" value="1"/>
</dbReference>
<accession>A0ABT3HC63</accession>
<dbReference type="Gene3D" id="3.30.70.2050">
    <property type="match status" value="1"/>
</dbReference>
<proteinExistence type="predicted"/>
<sequence>MCTHHHARGPSTVGRRRFLIGAAGLVALSGLMLPPAPAFARAAPVDLPPPGPNDTCPVCGMFVAKYPDWIATVLFSDGSTDHFDGAKDFFKYLNDMAKYAKGRVRDDIVGMGVTDYYATERIDARDAYYVLGSDVLSPMGHDLIPHPTAEDAAEFSTDHEGKRTLRFDEVTMPMLLDLDSGKFDG</sequence>
<dbReference type="PROSITE" id="PS51318">
    <property type="entry name" value="TAT"/>
    <property type="match status" value="1"/>
</dbReference>
<dbReference type="PANTHER" id="PTHR41247:SF1">
    <property type="entry name" value="HTH-TYPE TRANSCRIPTIONAL REPRESSOR YCNK"/>
    <property type="match status" value="1"/>
</dbReference>
<comment type="caution">
    <text evidence="1">The sequence shown here is derived from an EMBL/GenBank/DDBJ whole genome shotgun (WGS) entry which is preliminary data.</text>
</comment>
<organism evidence="1 2">
    <name type="scientific">Rhodobium gokarnense</name>
    <dbReference type="NCBI Taxonomy" id="364296"/>
    <lineage>
        <taxon>Bacteria</taxon>
        <taxon>Pseudomonadati</taxon>
        <taxon>Pseudomonadota</taxon>
        <taxon>Alphaproteobacteria</taxon>
        <taxon>Hyphomicrobiales</taxon>
        <taxon>Rhodobiaceae</taxon>
        <taxon>Rhodobium</taxon>
    </lineage>
</organism>
<gene>
    <name evidence="1" type="ORF">M2319_002329</name>
</gene>
<dbReference type="RefSeq" id="WP_264601612.1">
    <property type="nucleotide sequence ID" value="NZ_JAOQNS010000005.1"/>
</dbReference>
<reference evidence="2" key="1">
    <citation type="submission" date="2023-07" db="EMBL/GenBank/DDBJ databases">
        <title>Genome sequencing of Purple Non-Sulfur Bacteria from various extreme environments.</title>
        <authorList>
            <person name="Mayer M."/>
        </authorList>
    </citation>
    <scope>NUCLEOTIDE SEQUENCE [LARGE SCALE GENOMIC DNA]</scope>
    <source>
        <strain evidence="2">DSM 17935</strain>
    </source>
</reference>
<protein>
    <submittedName>
        <fullName evidence="1">Nitrous oxide reductase accessory protein NosL</fullName>
    </submittedName>
</protein>
<dbReference type="SUPFAM" id="SSF160387">
    <property type="entry name" value="NosL/MerB-like"/>
    <property type="match status" value="1"/>
</dbReference>
<dbReference type="Proteomes" id="UP001209755">
    <property type="component" value="Unassembled WGS sequence"/>
</dbReference>
<evidence type="ECO:0000313" key="2">
    <source>
        <dbReference type="Proteomes" id="UP001209755"/>
    </source>
</evidence>
<name>A0ABT3HC63_9HYPH</name>
<dbReference type="InterPro" id="IPR006311">
    <property type="entry name" value="TAT_signal"/>
</dbReference>